<evidence type="ECO:0000313" key="3">
    <source>
        <dbReference type="Proteomes" id="UP000029499"/>
    </source>
</evidence>
<dbReference type="OrthoDB" id="9811033at2"/>
<dbReference type="STRING" id="216142.LT40_10910"/>
<name>A0A089YQK3_9PSED</name>
<dbReference type="eggNOG" id="COG0236">
    <property type="taxonomic scope" value="Bacteria"/>
</dbReference>
<dbReference type="AlphaFoldDB" id="A0A089YQK3"/>
<dbReference type="SUPFAM" id="SSF47336">
    <property type="entry name" value="ACP-like"/>
    <property type="match status" value="1"/>
</dbReference>
<proteinExistence type="predicted"/>
<accession>A0A089YQK3</accession>
<dbReference type="InterPro" id="IPR036736">
    <property type="entry name" value="ACP-like_sf"/>
</dbReference>
<sequence>MTETTTVLQELTELFRDLFDDESLVLNDDTTADQVEGWDSQMHVMLIVAAEQRFGIKFRTAELESLRNVGQFIQLIDSKRSGS</sequence>
<feature type="domain" description="Carrier" evidence="1">
    <location>
        <begin position="2"/>
        <end position="80"/>
    </location>
</feature>
<protein>
    <submittedName>
        <fullName evidence="2">Acyl carrier protein</fullName>
    </submittedName>
</protein>
<dbReference type="RefSeq" id="WP_043189800.1">
    <property type="nucleotide sequence ID" value="NZ_CP009533.1"/>
</dbReference>
<organism evidence="2 3">
    <name type="scientific">Pseudomonas rhizosphaerae</name>
    <dbReference type="NCBI Taxonomy" id="216142"/>
    <lineage>
        <taxon>Bacteria</taxon>
        <taxon>Pseudomonadati</taxon>
        <taxon>Pseudomonadota</taxon>
        <taxon>Gammaproteobacteria</taxon>
        <taxon>Pseudomonadales</taxon>
        <taxon>Pseudomonadaceae</taxon>
        <taxon>Pseudomonas</taxon>
    </lineage>
</organism>
<dbReference type="Proteomes" id="UP000029499">
    <property type="component" value="Chromosome"/>
</dbReference>
<reference evidence="2 3" key="1">
    <citation type="journal article" date="2015" name="J. Biotechnol.">
        <title>Complete genome sequence of Pseudomonas rhizosphaerae IH5T (=DSM 16299T), a phosphate-solubilizing rhizobacterium for bacterial biofertilizer.</title>
        <authorList>
            <person name="Kwak Y."/>
            <person name="Jung B.K."/>
            <person name="Shin J.H."/>
        </authorList>
    </citation>
    <scope>NUCLEOTIDE SEQUENCE [LARGE SCALE GENOMIC DNA]</scope>
    <source>
        <strain evidence="2">DSM 16299</strain>
    </source>
</reference>
<keyword evidence="3" id="KW-1185">Reference proteome</keyword>
<dbReference type="KEGG" id="prh:LT40_10910"/>
<evidence type="ECO:0000313" key="2">
    <source>
        <dbReference type="EMBL" id="AIS17869.1"/>
    </source>
</evidence>
<dbReference type="PROSITE" id="PS50075">
    <property type="entry name" value="CARRIER"/>
    <property type="match status" value="1"/>
</dbReference>
<dbReference type="InterPro" id="IPR009081">
    <property type="entry name" value="PP-bd_ACP"/>
</dbReference>
<gene>
    <name evidence="2" type="ORF">LT40_10910</name>
</gene>
<dbReference type="Gene3D" id="1.10.1200.10">
    <property type="entry name" value="ACP-like"/>
    <property type="match status" value="1"/>
</dbReference>
<dbReference type="Pfam" id="PF00550">
    <property type="entry name" value="PP-binding"/>
    <property type="match status" value="1"/>
</dbReference>
<dbReference type="HOGENOM" id="CLU_108696_20_2_6"/>
<evidence type="ECO:0000259" key="1">
    <source>
        <dbReference type="PROSITE" id="PS50075"/>
    </source>
</evidence>
<dbReference type="EMBL" id="CP009533">
    <property type="protein sequence ID" value="AIS17869.1"/>
    <property type="molecule type" value="Genomic_DNA"/>
</dbReference>